<dbReference type="GO" id="GO:0005814">
    <property type="term" value="C:centriole"/>
    <property type="evidence" value="ECO:0007669"/>
    <property type="project" value="TreeGrafter"/>
</dbReference>
<gene>
    <name evidence="2" type="primary">CEP76</name>
</gene>
<reference evidence="2" key="2">
    <citation type="submission" date="2025-08" db="UniProtKB">
        <authorList>
            <consortium name="Ensembl"/>
        </authorList>
    </citation>
    <scope>IDENTIFICATION</scope>
</reference>
<dbReference type="Pfam" id="PF24654">
    <property type="entry name" value="CEP76_N"/>
    <property type="match status" value="1"/>
</dbReference>
<dbReference type="PANTHER" id="PTHR46436">
    <property type="entry name" value="CENTROSOMAL PROTEIN OF 76 KDA"/>
    <property type="match status" value="1"/>
</dbReference>
<dbReference type="GO" id="GO:0046599">
    <property type="term" value="P:regulation of centriole replication"/>
    <property type="evidence" value="ECO:0007669"/>
    <property type="project" value="TreeGrafter"/>
</dbReference>
<evidence type="ECO:0000313" key="3">
    <source>
        <dbReference type="Proteomes" id="UP000007648"/>
    </source>
</evidence>
<accession>A0A7N4NQL4</accession>
<evidence type="ECO:0000259" key="1">
    <source>
        <dbReference type="Pfam" id="PF24654"/>
    </source>
</evidence>
<protein>
    <submittedName>
        <fullName evidence="2">Centrosomal protein 76</fullName>
    </submittedName>
</protein>
<dbReference type="InterPro" id="IPR052299">
    <property type="entry name" value="CEP76"/>
</dbReference>
<dbReference type="GeneTree" id="ENSGT00390000000781"/>
<dbReference type="Ensembl" id="ENSSHAT00000039049.1">
    <property type="protein sequence ID" value="ENSSHAP00000026988.1"/>
    <property type="gene ID" value="ENSSHAG00000010084.2"/>
</dbReference>
<proteinExistence type="predicted"/>
<keyword evidence="3" id="KW-1185">Reference proteome</keyword>
<dbReference type="InterPro" id="IPR056289">
    <property type="entry name" value="CEP76_N"/>
</dbReference>
<dbReference type="PANTHER" id="PTHR46436:SF1">
    <property type="entry name" value="CENTROSOMAL PROTEIN OF 76 KDA"/>
    <property type="match status" value="1"/>
</dbReference>
<organism evidence="2 3">
    <name type="scientific">Sarcophilus harrisii</name>
    <name type="common">Tasmanian devil</name>
    <name type="synonym">Sarcophilus laniarius</name>
    <dbReference type="NCBI Taxonomy" id="9305"/>
    <lineage>
        <taxon>Eukaryota</taxon>
        <taxon>Metazoa</taxon>
        <taxon>Chordata</taxon>
        <taxon>Craniata</taxon>
        <taxon>Vertebrata</taxon>
        <taxon>Euteleostomi</taxon>
        <taxon>Mammalia</taxon>
        <taxon>Metatheria</taxon>
        <taxon>Dasyuromorphia</taxon>
        <taxon>Dasyuridae</taxon>
        <taxon>Sarcophilus</taxon>
    </lineage>
</organism>
<reference evidence="2 3" key="1">
    <citation type="journal article" date="2011" name="Proc. Natl. Acad. Sci. U.S.A.">
        <title>Genetic diversity and population structure of the endangered marsupial Sarcophilus harrisii (Tasmanian devil).</title>
        <authorList>
            <person name="Miller W."/>
            <person name="Hayes V.M."/>
            <person name="Ratan A."/>
            <person name="Petersen D.C."/>
            <person name="Wittekindt N.E."/>
            <person name="Miller J."/>
            <person name="Walenz B."/>
            <person name="Knight J."/>
            <person name="Qi J."/>
            <person name="Zhao F."/>
            <person name="Wang Q."/>
            <person name="Bedoya-Reina O.C."/>
            <person name="Katiyar N."/>
            <person name="Tomsho L.P."/>
            <person name="Kasson L.M."/>
            <person name="Hardie R.A."/>
            <person name="Woodbridge P."/>
            <person name="Tindall E.A."/>
            <person name="Bertelsen M.F."/>
            <person name="Dixon D."/>
            <person name="Pyecroft S."/>
            <person name="Helgen K.M."/>
            <person name="Lesk A.M."/>
            <person name="Pringle T.H."/>
            <person name="Patterson N."/>
            <person name="Zhang Y."/>
            <person name="Kreiss A."/>
            <person name="Woods G.M."/>
            <person name="Jones M.E."/>
            <person name="Schuster S.C."/>
        </authorList>
    </citation>
    <scope>NUCLEOTIDE SEQUENCE [LARGE SCALE GENOMIC DNA]</scope>
</reference>
<dbReference type="Proteomes" id="UP000007648">
    <property type="component" value="Unassembled WGS sequence"/>
</dbReference>
<reference evidence="2" key="3">
    <citation type="submission" date="2025-09" db="UniProtKB">
        <authorList>
            <consortium name="Ensembl"/>
        </authorList>
    </citation>
    <scope>IDENTIFICATION</scope>
</reference>
<feature type="domain" description="CEP76 N-terminal" evidence="1">
    <location>
        <begin position="10"/>
        <end position="68"/>
    </location>
</feature>
<sequence length="112" mass="12724">MSLPPEKATELKQLIHQQLNKMDVHGRIREVLAETIREELAPEQQLSTEDLIKALRRRGIIDDVMKELTFVSDIADGELTSSPKPSNFNDKQSTLLKKSFGWKSFLGTSTRT</sequence>
<evidence type="ECO:0000313" key="2">
    <source>
        <dbReference type="Ensembl" id="ENSSHAP00000026988.1"/>
    </source>
</evidence>
<dbReference type="AlphaFoldDB" id="A0A7N4NQL4"/>
<name>A0A7N4NQL4_SARHA</name>